<evidence type="ECO:0000256" key="7">
    <source>
        <dbReference type="SAM" id="Phobius"/>
    </source>
</evidence>
<feature type="transmembrane region" description="Helical" evidence="7">
    <location>
        <begin position="457"/>
        <end position="485"/>
    </location>
</feature>
<feature type="transmembrane region" description="Helical" evidence="7">
    <location>
        <begin position="362"/>
        <end position="385"/>
    </location>
</feature>
<proteinExistence type="inferred from homology"/>
<evidence type="ECO:0000256" key="1">
    <source>
        <dbReference type="ARBA" id="ARBA00004651"/>
    </source>
</evidence>
<evidence type="ECO:0000313" key="10">
    <source>
        <dbReference type="Proteomes" id="UP001208689"/>
    </source>
</evidence>
<feature type="transmembrane region" description="Helical" evidence="7">
    <location>
        <begin position="20"/>
        <end position="39"/>
    </location>
</feature>
<keyword evidence="2" id="KW-1003">Cell membrane</keyword>
<feature type="transmembrane region" description="Helical" evidence="7">
    <location>
        <begin position="635"/>
        <end position="656"/>
    </location>
</feature>
<dbReference type="Pfam" id="PF02687">
    <property type="entry name" value="FtsX"/>
    <property type="match status" value="1"/>
</dbReference>
<dbReference type="PANTHER" id="PTHR30572:SF4">
    <property type="entry name" value="ABC TRANSPORTER PERMEASE YTRF"/>
    <property type="match status" value="1"/>
</dbReference>
<keyword evidence="3 7" id="KW-0812">Transmembrane</keyword>
<feature type="transmembrane region" description="Helical" evidence="7">
    <location>
        <begin position="1034"/>
        <end position="1062"/>
    </location>
</feature>
<dbReference type="PANTHER" id="PTHR30572">
    <property type="entry name" value="MEMBRANE COMPONENT OF TRANSPORTER-RELATED"/>
    <property type="match status" value="1"/>
</dbReference>
<feature type="transmembrane region" description="Helical" evidence="7">
    <location>
        <begin position="691"/>
        <end position="712"/>
    </location>
</feature>
<dbReference type="InterPro" id="IPR003838">
    <property type="entry name" value="ABC3_permease_C"/>
</dbReference>
<evidence type="ECO:0000256" key="4">
    <source>
        <dbReference type="ARBA" id="ARBA00022989"/>
    </source>
</evidence>
<dbReference type="Proteomes" id="UP001208689">
    <property type="component" value="Chromosome"/>
</dbReference>
<comment type="subcellular location">
    <subcellularLocation>
        <location evidence="1">Cell membrane</location>
        <topology evidence="1">Multi-pass membrane protein</topology>
    </subcellularLocation>
</comment>
<keyword evidence="10" id="KW-1185">Reference proteome</keyword>
<reference evidence="9" key="1">
    <citation type="submission" date="2022-09" db="EMBL/GenBank/DDBJ databases">
        <title>Actin cytoskeleton and complex cell architecture in an #Asgard archaeon.</title>
        <authorList>
            <person name="Ponce Toledo R.I."/>
            <person name="Schleper C."/>
            <person name="Rodrigues Oliveira T."/>
            <person name="Wollweber F."/>
            <person name="Xu J."/>
            <person name="Rittmann S."/>
            <person name="Klingl A."/>
            <person name="Pilhofer M."/>
        </authorList>
    </citation>
    <scope>NUCLEOTIDE SEQUENCE</scope>
    <source>
        <strain evidence="9">B-35</strain>
    </source>
</reference>
<dbReference type="InterPro" id="IPR050250">
    <property type="entry name" value="Macrolide_Exporter_MacB"/>
</dbReference>
<gene>
    <name evidence="9" type="ORF">NEF87_000846</name>
</gene>
<name>A0ABY6HM21_9ARCH</name>
<feature type="transmembrane region" description="Helical" evidence="7">
    <location>
        <begin position="592"/>
        <end position="610"/>
    </location>
</feature>
<evidence type="ECO:0000259" key="8">
    <source>
        <dbReference type="Pfam" id="PF02687"/>
    </source>
</evidence>
<organism evidence="9 10">
    <name type="scientific">Candidatus Lokiarchaeum ossiferum</name>
    <dbReference type="NCBI Taxonomy" id="2951803"/>
    <lineage>
        <taxon>Archaea</taxon>
        <taxon>Promethearchaeati</taxon>
        <taxon>Promethearchaeota</taxon>
        <taxon>Promethearchaeia</taxon>
        <taxon>Promethearchaeales</taxon>
        <taxon>Promethearchaeaceae</taxon>
        <taxon>Candidatus Lokiarchaeum</taxon>
    </lineage>
</organism>
<accession>A0ABY6HM21</accession>
<evidence type="ECO:0000256" key="6">
    <source>
        <dbReference type="ARBA" id="ARBA00038076"/>
    </source>
</evidence>
<keyword evidence="5 7" id="KW-0472">Membrane</keyword>
<feature type="transmembrane region" description="Helical" evidence="7">
    <location>
        <begin position="406"/>
        <end position="437"/>
    </location>
</feature>
<evidence type="ECO:0000256" key="5">
    <source>
        <dbReference type="ARBA" id="ARBA00023136"/>
    </source>
</evidence>
<feature type="transmembrane region" description="Helical" evidence="7">
    <location>
        <begin position="1082"/>
        <end position="1110"/>
    </location>
</feature>
<comment type="similarity">
    <text evidence="6">Belongs to the ABC-4 integral membrane protein family.</text>
</comment>
<feature type="transmembrane region" description="Helical" evidence="7">
    <location>
        <begin position="989"/>
        <end position="1013"/>
    </location>
</feature>
<evidence type="ECO:0000256" key="3">
    <source>
        <dbReference type="ARBA" id="ARBA00022692"/>
    </source>
</evidence>
<feature type="domain" description="ABC3 transporter permease C-terminal" evidence="8">
    <location>
        <begin position="369"/>
        <end position="485"/>
    </location>
</feature>
<dbReference type="EMBL" id="CP104013">
    <property type="protein sequence ID" value="UYP44561.1"/>
    <property type="molecule type" value="Genomic_DNA"/>
</dbReference>
<protein>
    <recommendedName>
        <fullName evidence="8">ABC3 transporter permease C-terminal domain-containing protein</fullName>
    </recommendedName>
</protein>
<sequence length="1123" mass="128611">MNNRLKYYFKQGRKSIKKSVLIVIGLGIALSMVSGIYIFTDSYKQETLQKSFGQIDDFNIFYRTLDNNSTYTLESEKIENFIPSFSEFNKHIDIIEQYSFEIIQDYRRVAFFKNYTQIPTSQRPVLNKYFSSQLQYNAYSTNFYESARFNRYFKILNGTFPTSMDQILIDINFAQKMNLSIGKDQMIEICAYSSLYDGDDDQLTLRDEVHTLNFSKFEVVGIYASKLAHLKFSQDNYFFGYHFDELTQKISPVSENSLEDPKINPPLFTFLNTSKNISSNPLEDVLARINVDFSIINFFPIRGCSLISDRSSISFNFLSTITNNIGEAGSEFSLTLPDYMDFDNSLYLALCEFSTQLKDIRISLQLIVLPILIFAIFIGAFALKVEQKNRIEEFLLLKSKGASTKMLSIQLIIEGIFIGVSSSIFACFCGIIVFYSFRTTLLSLVSWNQVSLNLPIFFSFNSVLLTFLAGIIITQVANVFSLVYLKNVSTKELLSKVNSESFDITYDEITLFNSSKTKNVTLNDLPFFSGNIEEKNPYFLDDIEKSKKKPAETARRLSSNKEKPLIIDRILKHQNLYKDTVSSNEKGKVHRFGIILILFSLFPLIFYLIVDNGRKGTNDTLIWISELISPFSQPFAVLSILSPVLMVVGIIHLIAYEKPSRLGRLSKIIVSIYSKSKSKLVALNIIKKKPYIMTMYLIGIFVSLLTFSNIYFQTSVRTEIIDSNLKIGADCKISFAQIPINEENGLDSSSKIRCAEDIDSMEDQLLNLTLTDNQNMSTKAVTTFVDSGSPAYFRVYHETTKYITNVSKYLDLISEPEKLEPEKNLYNRLRNLTLYNNNLTSGKLPGVIVNSQYQKAHLKSLYEKTSINHYYYDPLTNRMQLDEIVAIIFDVIDTLPGFYTSKSSSYYNEEEFMLIDLSSVNTNSSYLHSLQFFTLMNLNENCTLDQSGLSNKISEVTDNFNGHTYVSIYQDQWNDMALDIIQFSSGTYVIFYFEFIIIGILMAIGIGILLVYLRKMDKHYHGTLLARGVGKKGLLALTFMEIFVIFFIPIFNGIISGSIFGIVLSKIIKLVNFEGSSYRSPIFWNAIDLVGIIAIIPLLSFLIYLLLYYLESKRKYTDYFHQF</sequence>
<keyword evidence="4 7" id="KW-1133">Transmembrane helix</keyword>
<evidence type="ECO:0000313" key="9">
    <source>
        <dbReference type="EMBL" id="UYP44561.1"/>
    </source>
</evidence>
<evidence type="ECO:0000256" key="2">
    <source>
        <dbReference type="ARBA" id="ARBA00022475"/>
    </source>
</evidence>